<keyword evidence="3" id="KW-1185">Reference proteome</keyword>
<gene>
    <name evidence="2" type="ORF">CKAH01_11531</name>
</gene>
<comment type="caution">
    <text evidence="2">The sequence shown here is derived from an EMBL/GenBank/DDBJ whole genome shotgun (WGS) entry which is preliminary data.</text>
</comment>
<sequence length="261" mass="30056">MLFLNLGCIIHPHDAFQYPTLPFRHFTRLPLNIRKRVWEYCLFVFSNVCIPPSGLDLDTPATLEVYNPYSPLLATNTEARQVALLRLPRTRPYEPDQDKLYLHSDNFYNFCQACGRAEWPSATKHLALALPVTDRGLWLSIAMKYLPQLESISIVLPEASGIIDRLEHVEVPKPAFRVLRYLTGGETDDVEITADYWAEAFDEWVRIVWTKCLADFVDSFKEDLSLYAGREKVPCWSDQTNSLNLLFRVMCFTELGATDIM</sequence>
<dbReference type="Pfam" id="PF20150">
    <property type="entry name" value="2EXR"/>
    <property type="match status" value="1"/>
</dbReference>
<dbReference type="EMBL" id="VYYT01000007">
    <property type="protein sequence ID" value="KAK2778940.1"/>
    <property type="molecule type" value="Genomic_DNA"/>
</dbReference>
<reference evidence="2" key="1">
    <citation type="submission" date="2023-02" db="EMBL/GenBank/DDBJ databases">
        <title>Colletotrichum kahawae CIFC_Que2 genome sequencing and assembly.</title>
        <authorList>
            <person name="Baroncelli R."/>
        </authorList>
    </citation>
    <scope>NUCLEOTIDE SEQUENCE</scope>
    <source>
        <strain evidence="2">CIFC_Que2</strain>
    </source>
</reference>
<dbReference type="AlphaFoldDB" id="A0AAD9YXQ7"/>
<protein>
    <recommendedName>
        <fullName evidence="1">2EXR domain-containing protein</fullName>
    </recommendedName>
</protein>
<accession>A0AAD9YXQ7</accession>
<dbReference type="InterPro" id="IPR045518">
    <property type="entry name" value="2EXR"/>
</dbReference>
<feature type="domain" description="2EXR" evidence="1">
    <location>
        <begin position="23"/>
        <end position="103"/>
    </location>
</feature>
<dbReference type="Proteomes" id="UP001281614">
    <property type="component" value="Unassembled WGS sequence"/>
</dbReference>
<name>A0AAD9YXQ7_COLKA</name>
<organism evidence="2 3">
    <name type="scientific">Colletotrichum kahawae</name>
    <name type="common">Coffee berry disease fungus</name>
    <dbReference type="NCBI Taxonomy" id="34407"/>
    <lineage>
        <taxon>Eukaryota</taxon>
        <taxon>Fungi</taxon>
        <taxon>Dikarya</taxon>
        <taxon>Ascomycota</taxon>
        <taxon>Pezizomycotina</taxon>
        <taxon>Sordariomycetes</taxon>
        <taxon>Hypocreomycetidae</taxon>
        <taxon>Glomerellales</taxon>
        <taxon>Glomerellaceae</taxon>
        <taxon>Colletotrichum</taxon>
        <taxon>Colletotrichum gloeosporioides species complex</taxon>
    </lineage>
</organism>
<evidence type="ECO:0000313" key="3">
    <source>
        <dbReference type="Proteomes" id="UP001281614"/>
    </source>
</evidence>
<evidence type="ECO:0000259" key="1">
    <source>
        <dbReference type="Pfam" id="PF20150"/>
    </source>
</evidence>
<proteinExistence type="predicted"/>
<evidence type="ECO:0000313" key="2">
    <source>
        <dbReference type="EMBL" id="KAK2778940.1"/>
    </source>
</evidence>